<accession>A0ABW2ZS94</accession>
<name>A0ABW2ZS94_9MICO</name>
<keyword evidence="1" id="KW-0812">Transmembrane</keyword>
<proteinExistence type="predicted"/>
<feature type="transmembrane region" description="Helical" evidence="1">
    <location>
        <begin position="107"/>
        <end position="130"/>
    </location>
</feature>
<keyword evidence="3" id="KW-1185">Reference proteome</keyword>
<dbReference type="Proteomes" id="UP001597042">
    <property type="component" value="Unassembled WGS sequence"/>
</dbReference>
<sequence>MSHSASPPPGAAPMNATWADVFRGGVVAWGVFVGLMLIAFAIAGIVADAVARADGVSVMSSLSVLPLALVYTAFIGGTASFLVTMLGLPVAWLVARSLRHDTSIARHVMVYALLGAAVGCLALAVTAAFSGSLVDVFFSAAAPVTILICATSVVAGWWRASRRIRAELEPGDPRSPIEFSEG</sequence>
<dbReference type="EMBL" id="JBHTIM010000001">
    <property type="protein sequence ID" value="MFD0781524.1"/>
    <property type="molecule type" value="Genomic_DNA"/>
</dbReference>
<keyword evidence="1" id="KW-0472">Membrane</keyword>
<protein>
    <submittedName>
        <fullName evidence="2">Uncharacterized protein</fullName>
    </submittedName>
</protein>
<feature type="transmembrane region" description="Helical" evidence="1">
    <location>
        <begin position="21"/>
        <end position="47"/>
    </location>
</feature>
<organism evidence="2 3">
    <name type="scientific">Microbacterium koreense</name>
    <dbReference type="NCBI Taxonomy" id="323761"/>
    <lineage>
        <taxon>Bacteria</taxon>
        <taxon>Bacillati</taxon>
        <taxon>Actinomycetota</taxon>
        <taxon>Actinomycetes</taxon>
        <taxon>Micrococcales</taxon>
        <taxon>Microbacteriaceae</taxon>
        <taxon>Microbacterium</taxon>
    </lineage>
</organism>
<feature type="transmembrane region" description="Helical" evidence="1">
    <location>
        <begin position="67"/>
        <end position="95"/>
    </location>
</feature>
<evidence type="ECO:0000313" key="2">
    <source>
        <dbReference type="EMBL" id="MFD0781524.1"/>
    </source>
</evidence>
<evidence type="ECO:0000256" key="1">
    <source>
        <dbReference type="SAM" id="Phobius"/>
    </source>
</evidence>
<comment type="caution">
    <text evidence="2">The sequence shown here is derived from an EMBL/GenBank/DDBJ whole genome shotgun (WGS) entry which is preliminary data.</text>
</comment>
<gene>
    <name evidence="2" type="ORF">ACFQZV_09485</name>
</gene>
<feature type="transmembrane region" description="Helical" evidence="1">
    <location>
        <begin position="136"/>
        <end position="158"/>
    </location>
</feature>
<reference evidence="3" key="1">
    <citation type="journal article" date="2019" name="Int. J. Syst. Evol. Microbiol.">
        <title>The Global Catalogue of Microorganisms (GCM) 10K type strain sequencing project: providing services to taxonomists for standard genome sequencing and annotation.</title>
        <authorList>
            <consortium name="The Broad Institute Genomics Platform"/>
            <consortium name="The Broad Institute Genome Sequencing Center for Infectious Disease"/>
            <person name="Wu L."/>
            <person name="Ma J."/>
        </authorList>
    </citation>
    <scope>NUCLEOTIDE SEQUENCE [LARGE SCALE GENOMIC DNA]</scope>
    <source>
        <strain evidence="3">CCUG 50754</strain>
    </source>
</reference>
<evidence type="ECO:0000313" key="3">
    <source>
        <dbReference type="Proteomes" id="UP001597042"/>
    </source>
</evidence>
<keyword evidence="1" id="KW-1133">Transmembrane helix</keyword>
<dbReference type="RefSeq" id="WP_378751956.1">
    <property type="nucleotide sequence ID" value="NZ_JBHSSV010000007.1"/>
</dbReference>